<evidence type="ECO:0000313" key="2">
    <source>
        <dbReference type="Proteomes" id="UP000824533"/>
    </source>
</evidence>
<dbReference type="EMBL" id="CM034391">
    <property type="protein sequence ID" value="KAJ0181184.1"/>
    <property type="molecule type" value="Genomic_DNA"/>
</dbReference>
<evidence type="ECO:0000313" key="1">
    <source>
        <dbReference type="EMBL" id="KAJ0181184.1"/>
    </source>
</evidence>
<dbReference type="Proteomes" id="UP000824533">
    <property type="component" value="Linkage Group LG05"/>
</dbReference>
<protein>
    <submittedName>
        <fullName evidence="1">Uncharacterized protein</fullName>
    </submittedName>
</protein>
<reference evidence="1 2" key="1">
    <citation type="journal article" date="2021" name="Front. Genet.">
        <title>Chromosome-Level Genome Assembly Reveals Significant Gene Expansion in the Toll and IMD Signaling Pathways of Dendrolimus kikuchii.</title>
        <authorList>
            <person name="Zhou J."/>
            <person name="Wu P."/>
            <person name="Xiong Z."/>
            <person name="Liu N."/>
            <person name="Zhao N."/>
            <person name="Ji M."/>
            <person name="Qiu Y."/>
            <person name="Yang B."/>
        </authorList>
    </citation>
    <scope>NUCLEOTIDE SEQUENCE [LARGE SCALE GENOMIC DNA]</scope>
    <source>
        <strain evidence="1">Ann1</strain>
    </source>
</reference>
<comment type="caution">
    <text evidence="1">The sequence shown here is derived from an EMBL/GenBank/DDBJ whole genome shotgun (WGS) entry which is preliminary data.</text>
</comment>
<proteinExistence type="predicted"/>
<gene>
    <name evidence="1" type="ORF">K1T71_003269</name>
</gene>
<accession>A0ACC1DB69</accession>
<name>A0ACC1DB69_9NEOP</name>
<keyword evidence="2" id="KW-1185">Reference proteome</keyword>
<sequence length="440" mass="48440">MGTRRFTAMNNYMGDDLPGDWDEDEFMDEGINFPPMAMRVGGGGGRGMGGRGMGGRGIGGQGIGGRGIGGRGIGGRGGGVRGGGGRGRGFPRNFENDRYNNAYGDYRGGYGPGGGFGPPQGMFNGPNFYNGPPPPPLMMGQGFGPDGPPMRRKQFDDSAVKYLMRCGVPKENLKGLPRDLLKMIDPQFCALCGIQFDSFVMSRLHYISKNHSKNTKKFLKRGLDAEVPRAKEVPLKSRELYCELCDVQITSKPHASAHYAGKSHRSIVEGRKNPKNSALSQRGMEGRIEQLIRREKKFMKTVEEAEEPRSEKEDDKKVTTPPELYCEICKTCVTCTEQMTMHLNGKRHLTKEKQHILKMMKGDNSGSKKKTMQAKTAEAPDAAEDKQKKRMSVTTGRIMARSGRMPPYFKDVYADITHLVVSNSMIESGSSDNNIVLLCT</sequence>
<organism evidence="1 2">
    <name type="scientific">Dendrolimus kikuchii</name>
    <dbReference type="NCBI Taxonomy" id="765133"/>
    <lineage>
        <taxon>Eukaryota</taxon>
        <taxon>Metazoa</taxon>
        <taxon>Ecdysozoa</taxon>
        <taxon>Arthropoda</taxon>
        <taxon>Hexapoda</taxon>
        <taxon>Insecta</taxon>
        <taxon>Pterygota</taxon>
        <taxon>Neoptera</taxon>
        <taxon>Endopterygota</taxon>
        <taxon>Lepidoptera</taxon>
        <taxon>Glossata</taxon>
        <taxon>Ditrysia</taxon>
        <taxon>Bombycoidea</taxon>
        <taxon>Lasiocampidae</taxon>
        <taxon>Dendrolimus</taxon>
    </lineage>
</organism>